<organism evidence="1">
    <name type="scientific">Capitella teleta</name>
    <name type="common">Polychaete worm</name>
    <dbReference type="NCBI Taxonomy" id="283909"/>
    <lineage>
        <taxon>Eukaryota</taxon>
        <taxon>Metazoa</taxon>
        <taxon>Spiralia</taxon>
        <taxon>Lophotrochozoa</taxon>
        <taxon>Annelida</taxon>
        <taxon>Polychaeta</taxon>
        <taxon>Sedentaria</taxon>
        <taxon>Scolecida</taxon>
        <taxon>Capitellidae</taxon>
        <taxon>Capitella</taxon>
    </lineage>
</organism>
<evidence type="ECO:0000313" key="3">
    <source>
        <dbReference type="Proteomes" id="UP000014760"/>
    </source>
</evidence>
<evidence type="ECO:0008006" key="4">
    <source>
        <dbReference type="Google" id="ProtNLM"/>
    </source>
</evidence>
<evidence type="ECO:0000313" key="2">
    <source>
        <dbReference type="EnsemblMetazoa" id="CapteP189825"/>
    </source>
</evidence>
<dbReference type="EMBL" id="KB301050">
    <property type="protein sequence ID" value="ELU05970.1"/>
    <property type="molecule type" value="Genomic_DNA"/>
</dbReference>
<gene>
    <name evidence="1" type="ORF">CAPTEDRAFT_189825</name>
</gene>
<proteinExistence type="predicted"/>
<reference evidence="3" key="1">
    <citation type="submission" date="2012-12" db="EMBL/GenBank/DDBJ databases">
        <authorList>
            <person name="Hellsten U."/>
            <person name="Grimwood J."/>
            <person name="Chapman J.A."/>
            <person name="Shapiro H."/>
            <person name="Aerts A."/>
            <person name="Otillar R.P."/>
            <person name="Terry A.Y."/>
            <person name="Boore J.L."/>
            <person name="Simakov O."/>
            <person name="Marletaz F."/>
            <person name="Cho S.-J."/>
            <person name="Edsinger-Gonzales E."/>
            <person name="Havlak P."/>
            <person name="Kuo D.-H."/>
            <person name="Larsson T."/>
            <person name="Lv J."/>
            <person name="Arendt D."/>
            <person name="Savage R."/>
            <person name="Osoegawa K."/>
            <person name="de Jong P."/>
            <person name="Lindberg D.R."/>
            <person name="Seaver E.C."/>
            <person name="Weisblat D.A."/>
            <person name="Putnam N.H."/>
            <person name="Grigoriev I.V."/>
            <person name="Rokhsar D.S."/>
        </authorList>
    </citation>
    <scope>NUCLEOTIDE SEQUENCE</scope>
    <source>
        <strain evidence="3">I ESC-2004</strain>
    </source>
</reference>
<dbReference type="EnsemblMetazoa" id="CapteT189825">
    <property type="protein sequence ID" value="CapteP189825"/>
    <property type="gene ID" value="CapteG189825"/>
</dbReference>
<feature type="non-terminal residue" evidence="1">
    <location>
        <position position="208"/>
    </location>
</feature>
<dbReference type="PANTHER" id="PTHR33198:SF20">
    <property type="entry name" value="RETROTRANSPOSON GAG DOMAIN-CONTAINING PROTEIN"/>
    <property type="match status" value="1"/>
</dbReference>
<dbReference type="AlphaFoldDB" id="R7UIE5"/>
<dbReference type="EMBL" id="AMQN01023102">
    <property type="status" value="NOT_ANNOTATED_CDS"/>
    <property type="molecule type" value="Genomic_DNA"/>
</dbReference>
<name>R7UIE5_CAPTE</name>
<dbReference type="STRING" id="283909.R7UIE5"/>
<dbReference type="OrthoDB" id="10063781at2759"/>
<keyword evidence="3" id="KW-1185">Reference proteome</keyword>
<dbReference type="Proteomes" id="UP000014760">
    <property type="component" value="Unassembled WGS sequence"/>
</dbReference>
<dbReference type="PANTHER" id="PTHR33198">
    <property type="entry name" value="ANK_REP_REGION DOMAIN-CONTAINING PROTEIN-RELATED"/>
    <property type="match status" value="1"/>
</dbReference>
<dbReference type="HOGENOM" id="CLU_126349_0_0_1"/>
<accession>R7UIE5</accession>
<reference evidence="2" key="3">
    <citation type="submission" date="2015-06" db="UniProtKB">
        <authorList>
            <consortium name="EnsemblMetazoa"/>
        </authorList>
    </citation>
    <scope>IDENTIFICATION</scope>
</reference>
<evidence type="ECO:0000313" key="1">
    <source>
        <dbReference type="EMBL" id="ELU05970.1"/>
    </source>
</evidence>
<reference evidence="1 3" key="2">
    <citation type="journal article" date="2013" name="Nature">
        <title>Insights into bilaterian evolution from three spiralian genomes.</title>
        <authorList>
            <person name="Simakov O."/>
            <person name="Marletaz F."/>
            <person name="Cho S.J."/>
            <person name="Edsinger-Gonzales E."/>
            <person name="Havlak P."/>
            <person name="Hellsten U."/>
            <person name="Kuo D.H."/>
            <person name="Larsson T."/>
            <person name="Lv J."/>
            <person name="Arendt D."/>
            <person name="Savage R."/>
            <person name="Osoegawa K."/>
            <person name="de Jong P."/>
            <person name="Grimwood J."/>
            <person name="Chapman J.A."/>
            <person name="Shapiro H."/>
            <person name="Aerts A."/>
            <person name="Otillar R.P."/>
            <person name="Terry A.Y."/>
            <person name="Boore J.L."/>
            <person name="Grigoriev I.V."/>
            <person name="Lindberg D.R."/>
            <person name="Seaver E.C."/>
            <person name="Weisblat D.A."/>
            <person name="Putnam N.H."/>
            <person name="Rokhsar D.S."/>
        </authorList>
    </citation>
    <scope>NUCLEOTIDE SEQUENCE</scope>
    <source>
        <strain evidence="1 3">I ESC-2004</strain>
    </source>
</reference>
<dbReference type="OMA" id="GAMENEM"/>
<sequence length="208" mass="23618">MAEGGAVLTVTPPVIEWDGQDVPQSFKRFKRYTEIILKTPSFADKGANDRANYILLWLGPKGVEIFDNMTLTAAQREDPTAILNAFTDYLEPKANFRLARLQLRDMLQETHEPIDSYLTKLKTQANKCNFGTEDAKNDALIDQMIKGTAHHAVRKQLLDKNPNDLTLHTATDMARIFEATQLQLKLMEQAPQPETRVDYIHNKSSEKC</sequence>
<protein>
    <recommendedName>
        <fullName evidence="4">Retrotransposon gag domain-containing protein</fullName>
    </recommendedName>
</protein>